<feature type="domain" description="Ig-like" evidence="10">
    <location>
        <begin position="52"/>
        <end position="145"/>
    </location>
</feature>
<evidence type="ECO:0000256" key="4">
    <source>
        <dbReference type="ARBA" id="ARBA00022859"/>
    </source>
</evidence>
<evidence type="ECO:0000256" key="2">
    <source>
        <dbReference type="ARBA" id="ARBA00022475"/>
    </source>
</evidence>
<dbReference type="AlphaFoldDB" id="A0A3B4CJI9"/>
<accession>A0A3B4CJI9</accession>
<dbReference type="SMART" id="SM00406">
    <property type="entry name" value="IGv"/>
    <property type="match status" value="2"/>
</dbReference>
<dbReference type="PANTHER" id="PTHR19433:SF133">
    <property type="entry name" value="IMMUNE-TYPE RECEPTOR 5 PRECURSOR-RELATED"/>
    <property type="match status" value="1"/>
</dbReference>
<proteinExistence type="predicted"/>
<dbReference type="GeneTree" id="ENSGT01030000234530"/>
<dbReference type="Ensembl" id="ENSPNAT00000025383.2">
    <property type="protein sequence ID" value="ENSPNAP00000016795.2"/>
    <property type="gene ID" value="ENSPNAG00000031913.1"/>
</dbReference>
<evidence type="ECO:0000256" key="6">
    <source>
        <dbReference type="ARBA" id="ARBA00023157"/>
    </source>
</evidence>
<keyword evidence="9" id="KW-1133">Transmembrane helix</keyword>
<dbReference type="SMART" id="SM00409">
    <property type="entry name" value="IG"/>
    <property type="match status" value="2"/>
</dbReference>
<keyword evidence="5 9" id="KW-0472">Membrane</keyword>
<dbReference type="InterPro" id="IPR036179">
    <property type="entry name" value="Ig-like_dom_sf"/>
</dbReference>
<dbReference type="PANTHER" id="PTHR19433">
    <property type="entry name" value="T-CELL RECEPTOR ALPHA CHAIN V REGION-RELATED"/>
    <property type="match status" value="1"/>
</dbReference>
<evidence type="ECO:0000256" key="3">
    <source>
        <dbReference type="ARBA" id="ARBA00022729"/>
    </source>
</evidence>
<sequence length="366" mass="40083">MQTYYLPLKRLLDYSCPTNTEKYYMKSWAMIQLYVIILLSSAGGGASKIDVPCADGLKYIQNGENITLNCPFLTFDVMVTAWLKQTPGEKLLVIAYAYRTTTVKYYNGFHESGRFNALRELSSFTLSISNAEPSDSATYYCVAADYTGTALLGCTVLVLKGSSSSLSAVLQPPVSDPVELGGDKTLQCSILTDASAGDHSVYWFRHGSGESHPGIIYTHGNRSDECKKSSETDSPTQSCVYKLPKRNLSLSDAGTYYCAVLMCGEIIFGNGTKLDIAENAVLDPAVLVLSASNIVLMVVVLFLCRKLHSSHHKNAAERDRVQVNQAEDTDVLNYAALSFAQSSSSRRSRTKNSSDQPVYAQVKTHQ</sequence>
<dbReference type="InterPro" id="IPR013783">
    <property type="entry name" value="Ig-like_fold"/>
</dbReference>
<evidence type="ECO:0000256" key="7">
    <source>
        <dbReference type="ARBA" id="ARBA00023180"/>
    </source>
</evidence>
<dbReference type="InterPro" id="IPR052051">
    <property type="entry name" value="TCR_complex_component"/>
</dbReference>
<keyword evidence="2" id="KW-1003">Cell membrane</keyword>
<reference evidence="11 12" key="1">
    <citation type="submission" date="2020-10" db="EMBL/GenBank/DDBJ databases">
        <title>Pygocentrus nattereri (red-bellied piranha) genome, fPygNat1, primary haplotype.</title>
        <authorList>
            <person name="Myers G."/>
            <person name="Meyer A."/>
            <person name="Karagic N."/>
            <person name="Pippel M."/>
            <person name="Winkler S."/>
            <person name="Tracey A."/>
            <person name="Wood J."/>
            <person name="Formenti G."/>
            <person name="Howe K."/>
            <person name="Fedrigo O."/>
            <person name="Jarvis E.D."/>
        </authorList>
    </citation>
    <scope>NUCLEOTIDE SEQUENCE [LARGE SCALE GENOMIC DNA]</scope>
</reference>
<keyword evidence="4" id="KW-0391">Immunity</keyword>
<dbReference type="SUPFAM" id="SSF48726">
    <property type="entry name" value="Immunoglobulin"/>
    <property type="match status" value="2"/>
</dbReference>
<evidence type="ECO:0000313" key="12">
    <source>
        <dbReference type="Proteomes" id="UP001501920"/>
    </source>
</evidence>
<dbReference type="GeneID" id="119262447"/>
<organism evidence="11 12">
    <name type="scientific">Pygocentrus nattereri</name>
    <name type="common">Red-bellied piranha</name>
    <dbReference type="NCBI Taxonomy" id="42514"/>
    <lineage>
        <taxon>Eukaryota</taxon>
        <taxon>Metazoa</taxon>
        <taxon>Chordata</taxon>
        <taxon>Craniata</taxon>
        <taxon>Vertebrata</taxon>
        <taxon>Euteleostomi</taxon>
        <taxon>Actinopterygii</taxon>
        <taxon>Neopterygii</taxon>
        <taxon>Teleostei</taxon>
        <taxon>Ostariophysi</taxon>
        <taxon>Characiformes</taxon>
        <taxon>Characoidei</taxon>
        <taxon>Pygocentrus</taxon>
    </lineage>
</organism>
<dbReference type="InterPro" id="IPR007110">
    <property type="entry name" value="Ig-like_dom"/>
</dbReference>
<keyword evidence="7" id="KW-0325">Glycoprotein</keyword>
<keyword evidence="3" id="KW-0732">Signal</keyword>
<feature type="domain" description="Ig-like" evidence="10">
    <location>
        <begin position="172"/>
        <end position="260"/>
    </location>
</feature>
<evidence type="ECO:0000256" key="1">
    <source>
        <dbReference type="ARBA" id="ARBA00004236"/>
    </source>
</evidence>
<dbReference type="CDD" id="cd00099">
    <property type="entry name" value="IgV"/>
    <property type="match status" value="2"/>
</dbReference>
<dbReference type="Ensembl" id="ENSPNAT00000018521.2">
    <property type="protein sequence ID" value="ENSPNAP00000011530.2"/>
    <property type="gene ID" value="ENSPNAG00000031913.1"/>
</dbReference>
<evidence type="ECO:0000259" key="10">
    <source>
        <dbReference type="PROSITE" id="PS50835"/>
    </source>
</evidence>
<accession>A0A3B4CZL3</accession>
<dbReference type="PROSITE" id="PS50835">
    <property type="entry name" value="IG_LIKE"/>
    <property type="match status" value="2"/>
</dbReference>
<dbReference type="Proteomes" id="UP001501920">
    <property type="component" value="Chromosome 2"/>
</dbReference>
<feature type="transmembrane region" description="Helical" evidence="9">
    <location>
        <begin position="284"/>
        <end position="304"/>
    </location>
</feature>
<name>A0A3B4CJI9_PYGNA</name>
<dbReference type="Gene3D" id="2.60.40.10">
    <property type="entry name" value="Immunoglobulins"/>
    <property type="match status" value="2"/>
</dbReference>
<keyword evidence="9" id="KW-0812">Transmembrane</keyword>
<keyword evidence="6" id="KW-1015">Disulfide bond</keyword>
<dbReference type="Pfam" id="PF07686">
    <property type="entry name" value="V-set"/>
    <property type="match status" value="2"/>
</dbReference>
<comment type="subcellular location">
    <subcellularLocation>
        <location evidence="1">Cell membrane</location>
    </subcellularLocation>
</comment>
<dbReference type="GO" id="GO:0002376">
    <property type="term" value="P:immune system process"/>
    <property type="evidence" value="ECO:0007669"/>
    <property type="project" value="UniProtKB-KW"/>
</dbReference>
<feature type="transmembrane region" description="Helical" evidence="9">
    <location>
        <begin position="254"/>
        <end position="272"/>
    </location>
</feature>
<feature type="region of interest" description="Disordered" evidence="8">
    <location>
        <begin position="342"/>
        <end position="366"/>
    </location>
</feature>
<dbReference type="RefSeq" id="XP_037390425.1">
    <property type="nucleotide sequence ID" value="XM_037534528.1"/>
</dbReference>
<dbReference type="GO" id="GO:0005886">
    <property type="term" value="C:plasma membrane"/>
    <property type="evidence" value="ECO:0007669"/>
    <property type="project" value="UniProtKB-SubCell"/>
</dbReference>
<dbReference type="GO" id="GO:0009617">
    <property type="term" value="P:response to bacterium"/>
    <property type="evidence" value="ECO:0007669"/>
    <property type="project" value="TreeGrafter"/>
</dbReference>
<evidence type="ECO:0000313" key="11">
    <source>
        <dbReference type="Ensembl" id="ENSPNAP00000011530.2"/>
    </source>
</evidence>
<keyword evidence="12" id="KW-1185">Reference proteome</keyword>
<evidence type="ECO:0000256" key="9">
    <source>
        <dbReference type="SAM" id="Phobius"/>
    </source>
</evidence>
<dbReference type="InterPro" id="IPR003599">
    <property type="entry name" value="Ig_sub"/>
</dbReference>
<protein>
    <recommendedName>
        <fullName evidence="10">Ig-like domain-containing protein</fullName>
    </recommendedName>
</protein>
<dbReference type="InterPro" id="IPR013106">
    <property type="entry name" value="Ig_V-set"/>
</dbReference>
<evidence type="ECO:0000256" key="5">
    <source>
        <dbReference type="ARBA" id="ARBA00023136"/>
    </source>
</evidence>
<evidence type="ECO:0000256" key="8">
    <source>
        <dbReference type="SAM" id="MobiDB-lite"/>
    </source>
</evidence>
<reference evidence="11" key="2">
    <citation type="submission" date="2025-05" db="UniProtKB">
        <authorList>
            <consortium name="Ensembl"/>
        </authorList>
    </citation>
    <scope>IDENTIFICATION</scope>
</reference>